<dbReference type="Proteomes" id="UP000390763">
    <property type="component" value="Unassembled WGS sequence"/>
</dbReference>
<gene>
    <name evidence="3" type="ORF">F7D31_11330</name>
    <name evidence="2" type="ORF">F7D62_13410</name>
    <name evidence="1" type="ORF">ONS98_07795</name>
</gene>
<evidence type="ECO:0000313" key="4">
    <source>
        <dbReference type="Proteomes" id="UP000390763"/>
    </source>
</evidence>
<dbReference type="AlphaFoldDB" id="A0A6A7UFG2"/>
<reference evidence="1" key="2">
    <citation type="submission" date="2022-11" db="EMBL/GenBank/DDBJ databases">
        <title>Genomic repertoires linked with pathogenic potency of arthritogenic Prevotella copri isolated from the gut of rheumatoid arthritis patients.</title>
        <authorList>
            <person name="Nii T."/>
            <person name="Maeda Y."/>
            <person name="Motooka D."/>
            <person name="Naito M."/>
            <person name="Matsumoto Y."/>
            <person name="Ogawa T."/>
            <person name="Oguro-Igashira E."/>
            <person name="Kishikawa T."/>
            <person name="Yamashita M."/>
            <person name="Koizumi S."/>
            <person name="Kurakawa T."/>
            <person name="Okumura R."/>
            <person name="Kayama H."/>
            <person name="Murakami M."/>
            <person name="Sakaguchi T."/>
            <person name="Das B."/>
            <person name="Nakamura S."/>
            <person name="Okada Y."/>
            <person name="Kumanogoh A."/>
            <person name="Takeda K."/>
        </authorList>
    </citation>
    <scope>NUCLEOTIDE SEQUENCE</scope>
    <source>
        <strain evidence="1">RA-N001-16</strain>
    </source>
</reference>
<reference evidence="4 5" key="1">
    <citation type="submission" date="2019-09" db="EMBL/GenBank/DDBJ databases">
        <title>Distinct polysaccharide growth profiles of human intestinal Prevotella copri isolates.</title>
        <authorList>
            <person name="Fehlner-Peach H."/>
            <person name="Magnabosco C."/>
            <person name="Raghavan V."/>
            <person name="Scher J.U."/>
            <person name="Tett A."/>
            <person name="Cox L.M."/>
            <person name="Gottsegen C."/>
            <person name="Watters A."/>
            <person name="Wiltshire- Gordon J.D."/>
            <person name="Segata N."/>
            <person name="Bonneau R."/>
            <person name="Littman D.R."/>
        </authorList>
    </citation>
    <scope>NUCLEOTIDE SEQUENCE [LARGE SCALE GENOMIC DNA]</scope>
    <source>
        <strain evidence="4">iAK279</strain>
        <strain evidence="5">iAU3127</strain>
    </source>
</reference>
<evidence type="ECO:0000313" key="3">
    <source>
        <dbReference type="EMBL" id="MQO93237.1"/>
    </source>
</evidence>
<evidence type="ECO:0000313" key="5">
    <source>
        <dbReference type="Proteomes" id="UP000421283"/>
    </source>
</evidence>
<dbReference type="EMBL" id="JAPDUM010000001">
    <property type="protein sequence ID" value="MCW4165119.1"/>
    <property type="molecule type" value="Genomic_DNA"/>
</dbReference>
<dbReference type="RefSeq" id="WP_153088626.1">
    <property type="nucleotide sequence ID" value="NZ_DAWERD010000033.1"/>
</dbReference>
<accession>A0A6A7UFG2</accession>
<protein>
    <submittedName>
        <fullName evidence="1">Uncharacterized protein</fullName>
    </submittedName>
</protein>
<evidence type="ECO:0000313" key="2">
    <source>
        <dbReference type="EMBL" id="MQO05070.1"/>
    </source>
</evidence>
<name>A0A6A7UFG2_9BACT</name>
<dbReference type="Proteomes" id="UP001209476">
    <property type="component" value="Unassembled WGS sequence"/>
</dbReference>
<evidence type="ECO:0000313" key="1">
    <source>
        <dbReference type="EMBL" id="MCW4165119.1"/>
    </source>
</evidence>
<dbReference type="EMBL" id="VZBT01000101">
    <property type="protein sequence ID" value="MQO05070.1"/>
    <property type="molecule type" value="Genomic_DNA"/>
</dbReference>
<dbReference type="Proteomes" id="UP000421283">
    <property type="component" value="Unassembled WGS sequence"/>
</dbReference>
<dbReference type="EMBL" id="VZAP01000139">
    <property type="protein sequence ID" value="MQO93237.1"/>
    <property type="molecule type" value="Genomic_DNA"/>
</dbReference>
<reference evidence="2" key="3">
    <citation type="submission" date="2023-10" db="EMBL/GenBank/DDBJ databases">
        <title>Distinct polysaccharide growth profiles of human intestinal Prevotella copri isolates.</title>
        <authorList>
            <person name="Fehlner-Peach H."/>
            <person name="Magnabosco C."/>
            <person name="Raghavan V."/>
            <person name="Scher J.U."/>
            <person name="Tett A."/>
            <person name="Cox L.M."/>
            <person name="Gottsegen C."/>
            <person name="Watters A."/>
            <person name="Wiltshire- Gordon J.D."/>
            <person name="Segata N."/>
            <person name="Bonneau R."/>
            <person name="Littman D.R."/>
        </authorList>
    </citation>
    <scope>NUCLEOTIDE SEQUENCE</scope>
    <source>
        <strain evidence="2">IAK279</strain>
        <strain evidence="3">IAU3127</strain>
    </source>
</reference>
<organism evidence="1 6">
    <name type="scientific">Segatella copri</name>
    <dbReference type="NCBI Taxonomy" id="165179"/>
    <lineage>
        <taxon>Bacteria</taxon>
        <taxon>Pseudomonadati</taxon>
        <taxon>Bacteroidota</taxon>
        <taxon>Bacteroidia</taxon>
        <taxon>Bacteroidales</taxon>
        <taxon>Prevotellaceae</taxon>
        <taxon>Segatella</taxon>
    </lineage>
</organism>
<sequence>MACLFFETGMPFKKENQMRMFKYYLLFLIFLSSCSVDNIVDHQTLSFEKCDSTNGKVAYPNRWNNLTRSSVVTSSWEKWETVQLASGSYVHTPWNKKITSGTIPYEIRTDILPSDGWDLIAHTVNGYGENGMNYLIFHNHYTGILKIFYYLEPNSSNLQNTAIWKLHFENPQSFLAFTSEYARLSSDKSVRDIYLSNITKDDSKGYTVGWNCFQVELAYDPDFSEGSLQIIPMSMTTSSIKFTGNFDSKTDGTIISTTTSNPLNGVVKGVASLVGAKAEDWVSDQVKKAKFGNKIIKALSSGANSLVTSGVGAALGSFIGVFSKTTQTTQTVQLNTVGSVELDGELKTLQTGLIVPLSMSISVKNVGRLGVWCLTKKPAVLVNPYVVLEKQNIGTPFWFDYRMYASTDWDNSENVVFNPDLVSRLDGSNPARVWMDTQIGGPCVQNAFGTKYSDHGLVHFITAGNWLYGETYTMGASYYRVTLPFWDEDGNVIEDMDISQAPIETYIPTTPDGLPGARSEFDTFSDFISLFNITINTKEGNTVSLYHKFVPYLKWDYSRFDDHLYLEEYPNVPIVKK</sequence>
<proteinExistence type="predicted"/>
<evidence type="ECO:0000313" key="6">
    <source>
        <dbReference type="Proteomes" id="UP001209476"/>
    </source>
</evidence>
<comment type="caution">
    <text evidence="1">The sequence shown here is derived from an EMBL/GenBank/DDBJ whole genome shotgun (WGS) entry which is preliminary data.</text>
</comment>